<name>C9YC19_CURXX</name>
<evidence type="ECO:0000313" key="2">
    <source>
        <dbReference type="EMBL" id="CBA30224.1"/>
    </source>
</evidence>
<feature type="transmembrane region" description="Helical" evidence="1">
    <location>
        <begin position="69"/>
        <end position="90"/>
    </location>
</feature>
<dbReference type="AlphaFoldDB" id="C9YC19"/>
<keyword evidence="1" id="KW-0812">Transmembrane</keyword>
<accession>C9YC19</accession>
<gene>
    <name evidence="2" type="ORF">Csp_C22480</name>
</gene>
<reference evidence="2" key="1">
    <citation type="journal article" date="2010" name="Nature">
        <title>The Dynamic genome of Hydra.</title>
        <authorList>
            <person name="Chapman J.A."/>
            <person name="Kirkness E.F."/>
            <person name="Simakov O."/>
            <person name="Hampson S.E."/>
            <person name="Mitros T."/>
            <person name="Weinmaier T."/>
            <person name="Rattei T."/>
            <person name="Balasubramanian P.G."/>
            <person name="Borman J."/>
            <person name="Busam D."/>
            <person name="Disbennett K."/>
            <person name="Pfannkoch C."/>
            <person name="Sumin N."/>
            <person name="Sutton G."/>
            <person name="Viswanathan L."/>
            <person name="Walenz B."/>
            <person name="Goodstein D.M."/>
            <person name="Hellsten U."/>
            <person name="Kawashima T."/>
            <person name="Prochnik S.E."/>
            <person name="Putnam N.H."/>
            <person name="Shu S."/>
            <person name="Blumberg B."/>
            <person name="Dana C.E."/>
            <person name="Gee L."/>
            <person name="Kibler D.F."/>
            <person name="Law L."/>
            <person name="Lindgens D."/>
            <person name="Martinez D.E."/>
            <person name="Peng J."/>
            <person name="Wigge P.A."/>
            <person name="Bertulat B."/>
            <person name="Guder C."/>
            <person name="Nakamura Y."/>
            <person name="Ozbek S."/>
            <person name="Watanabe H."/>
            <person name="Khalturin K."/>
            <person name="Hemmrich G."/>
            <person name="Franke A."/>
            <person name="Augustin R."/>
            <person name="Fraune S."/>
            <person name="Hayakawa E."/>
            <person name="Hayakawa S."/>
            <person name="Hirose M."/>
            <person name="Hwang J."/>
            <person name="Ikeo K."/>
            <person name="Nishimiya-Fujisawa C."/>
            <person name="Ogura A."/>
            <person name="Takahashi T."/>
            <person name="Steinmetz P.R."/>
            <person name="Zhang X."/>
            <person name="Aufschnaiter R."/>
            <person name="Eder M.K."/>
            <person name="Gorny A.K."/>
            <person name="Salvenmoser W."/>
            <person name="Heimberg A.M."/>
            <person name="Wheeler B.M."/>
            <person name="Peterson K.J."/>
            <person name="Boettger A."/>
            <person name="Tischler P."/>
            <person name="Wolf A."/>
            <person name="Gojobori T."/>
            <person name="Remington K.A."/>
            <person name="Strausberg R.L."/>
            <person name="Venter J."/>
            <person name="Technau U."/>
            <person name="Hobmayer B."/>
            <person name="Bosch T.C."/>
            <person name="Holstein T.W."/>
            <person name="Fujisawa T."/>
            <person name="Bode H.R."/>
            <person name="David C.N."/>
            <person name="Rokhsar D.S."/>
            <person name="Steele R.E."/>
        </authorList>
    </citation>
    <scope>NUCLEOTIDE SEQUENCE</scope>
</reference>
<proteinExistence type="predicted"/>
<dbReference type="EMBL" id="FN543105">
    <property type="protein sequence ID" value="CBA30224.1"/>
    <property type="molecule type" value="Genomic_DNA"/>
</dbReference>
<protein>
    <submittedName>
        <fullName evidence="2">Uncharacterized protein</fullName>
    </submittedName>
</protein>
<keyword evidence="1" id="KW-0472">Membrane</keyword>
<sequence>MSINLFKEFAMTQVINTPYFSYSTAQPRTPRARRETVEASRTLSGMLLAAVLSALLVVADQVIDTWVDGHMLAAWVALWTVAFAALALLAPPLRKVSSGLASLIASAVQSYKVRRMEEKMWEYAHHDPRIMAELQHAWLRSQSQI</sequence>
<evidence type="ECO:0000256" key="1">
    <source>
        <dbReference type="SAM" id="Phobius"/>
    </source>
</evidence>
<feature type="transmembrane region" description="Helical" evidence="1">
    <location>
        <begin position="43"/>
        <end position="63"/>
    </location>
</feature>
<keyword evidence="1" id="KW-1133">Transmembrane helix</keyword>
<organism evidence="2">
    <name type="scientific">Curvibacter symbiont subsp. Hydra magnipapillata</name>
    <dbReference type="NCBI Taxonomy" id="667019"/>
    <lineage>
        <taxon>Bacteria</taxon>
        <taxon>Pseudomonadati</taxon>
        <taxon>Pseudomonadota</taxon>
        <taxon>Betaproteobacteria</taxon>
        <taxon>Burkholderiales</taxon>
        <taxon>Comamonadaceae</taxon>
        <taxon>Curvibacter</taxon>
    </lineage>
</organism>